<evidence type="ECO:0000313" key="2">
    <source>
        <dbReference type="EMBL" id="GGC07403.1"/>
    </source>
</evidence>
<keyword evidence="2" id="KW-0238">DNA-binding</keyword>
<organism evidence="2 3">
    <name type="scientific">Novosphingobium endophyticum</name>
    <dbReference type="NCBI Taxonomy" id="1955250"/>
    <lineage>
        <taxon>Bacteria</taxon>
        <taxon>Pseudomonadati</taxon>
        <taxon>Pseudomonadota</taxon>
        <taxon>Alphaproteobacteria</taxon>
        <taxon>Sphingomonadales</taxon>
        <taxon>Sphingomonadaceae</taxon>
        <taxon>Novosphingobium</taxon>
    </lineage>
</organism>
<sequence length="172" mass="18624">MSTSELSREFDVRQAEGKQVRIVADEAERAALAERFGLVSIGSLEADLLLNRKGDREVEAQGSLKARFVQSCAVSAEDIPVSVEEPLLFRFVPERTHHTPDEEIEIDADDCDEIEYSGAHFDLGEAVAQSLALTIDPFLTGPGADRARKEAGIGTPEEQGPFAALKSLKPGS</sequence>
<comment type="caution">
    <text evidence="2">The sequence shown here is derived from an EMBL/GenBank/DDBJ whole genome shotgun (WGS) entry which is preliminary data.</text>
</comment>
<reference evidence="2" key="2">
    <citation type="submission" date="2020-09" db="EMBL/GenBank/DDBJ databases">
        <authorList>
            <person name="Sun Q."/>
            <person name="Zhou Y."/>
        </authorList>
    </citation>
    <scope>NUCLEOTIDE SEQUENCE</scope>
    <source>
        <strain evidence="2">CGMCC 1.15095</strain>
    </source>
</reference>
<dbReference type="RefSeq" id="WP_188772130.1">
    <property type="nucleotide sequence ID" value="NZ_BMHK01000019.1"/>
</dbReference>
<accession>A0A916X6N1</accession>
<evidence type="ECO:0000256" key="1">
    <source>
        <dbReference type="SAM" id="MobiDB-lite"/>
    </source>
</evidence>
<gene>
    <name evidence="2" type="ORF">GCM10011494_27540</name>
</gene>
<dbReference type="EMBL" id="BMHK01000019">
    <property type="protein sequence ID" value="GGC07403.1"/>
    <property type="molecule type" value="Genomic_DNA"/>
</dbReference>
<proteinExistence type="predicted"/>
<evidence type="ECO:0000313" key="3">
    <source>
        <dbReference type="Proteomes" id="UP000608154"/>
    </source>
</evidence>
<dbReference type="Proteomes" id="UP000608154">
    <property type="component" value="Unassembled WGS sequence"/>
</dbReference>
<dbReference type="AlphaFoldDB" id="A0A916X6N1"/>
<feature type="region of interest" description="Disordered" evidence="1">
    <location>
        <begin position="144"/>
        <end position="172"/>
    </location>
</feature>
<protein>
    <submittedName>
        <fullName evidence="2">DNA-binding protein</fullName>
    </submittedName>
</protein>
<reference evidence="2" key="1">
    <citation type="journal article" date="2014" name="Int. J. Syst. Evol. Microbiol.">
        <title>Complete genome sequence of Corynebacterium casei LMG S-19264T (=DSM 44701T), isolated from a smear-ripened cheese.</title>
        <authorList>
            <consortium name="US DOE Joint Genome Institute (JGI-PGF)"/>
            <person name="Walter F."/>
            <person name="Albersmeier A."/>
            <person name="Kalinowski J."/>
            <person name="Ruckert C."/>
        </authorList>
    </citation>
    <scope>NUCLEOTIDE SEQUENCE</scope>
    <source>
        <strain evidence="2">CGMCC 1.15095</strain>
    </source>
</reference>
<dbReference type="InterPro" id="IPR003772">
    <property type="entry name" value="YceD"/>
</dbReference>
<keyword evidence="3" id="KW-1185">Reference proteome</keyword>
<dbReference type="Pfam" id="PF02620">
    <property type="entry name" value="YceD"/>
    <property type="match status" value="1"/>
</dbReference>
<name>A0A916X6N1_9SPHN</name>
<dbReference type="GO" id="GO:0003677">
    <property type="term" value="F:DNA binding"/>
    <property type="evidence" value="ECO:0007669"/>
    <property type="project" value="UniProtKB-KW"/>
</dbReference>